<sequence>MARPIQGNNRKKKTGTRQKITDRVLKDKNSKVNWIREKRNTKFLLNSLKQAKSPELHLVLLCQLRLAVGKIVVGCYPVNCLSIAVGKWEKIANESHVKIENFESATVGQKGPYEETPPDKIRAVTFNDEDPTIYMRTGEIENNDRNRKDCSRTPGILMMKFR</sequence>
<dbReference type="AlphaFoldDB" id="A0A8H3L8F5"/>
<evidence type="ECO:0000313" key="2">
    <source>
        <dbReference type="Proteomes" id="UP000615446"/>
    </source>
</evidence>
<dbReference type="EMBL" id="BLAL01000053">
    <property type="protein sequence ID" value="GES81193.1"/>
    <property type="molecule type" value="Genomic_DNA"/>
</dbReference>
<evidence type="ECO:0000313" key="1">
    <source>
        <dbReference type="EMBL" id="GES81193.1"/>
    </source>
</evidence>
<gene>
    <name evidence="1" type="ORF">RCL2_000844800</name>
</gene>
<accession>A0A8H3L8F5</accession>
<proteinExistence type="predicted"/>
<protein>
    <submittedName>
        <fullName evidence="1">Uncharacterized protein</fullName>
    </submittedName>
</protein>
<name>A0A8H3L8F5_9GLOM</name>
<comment type="caution">
    <text evidence="1">The sequence shown here is derived from an EMBL/GenBank/DDBJ whole genome shotgun (WGS) entry which is preliminary data.</text>
</comment>
<organism evidence="1 2">
    <name type="scientific">Rhizophagus clarus</name>
    <dbReference type="NCBI Taxonomy" id="94130"/>
    <lineage>
        <taxon>Eukaryota</taxon>
        <taxon>Fungi</taxon>
        <taxon>Fungi incertae sedis</taxon>
        <taxon>Mucoromycota</taxon>
        <taxon>Glomeromycotina</taxon>
        <taxon>Glomeromycetes</taxon>
        <taxon>Glomerales</taxon>
        <taxon>Glomeraceae</taxon>
        <taxon>Rhizophagus</taxon>
    </lineage>
</organism>
<reference evidence="1" key="1">
    <citation type="submission" date="2019-10" db="EMBL/GenBank/DDBJ databases">
        <title>Conservation and host-specific expression of non-tandemly repeated heterogenous ribosome RNA gene in arbuscular mycorrhizal fungi.</title>
        <authorList>
            <person name="Maeda T."/>
            <person name="Kobayashi Y."/>
            <person name="Nakagawa T."/>
            <person name="Ezawa T."/>
            <person name="Yamaguchi K."/>
            <person name="Bino T."/>
            <person name="Nishimoto Y."/>
            <person name="Shigenobu S."/>
            <person name="Kawaguchi M."/>
        </authorList>
    </citation>
    <scope>NUCLEOTIDE SEQUENCE</scope>
    <source>
        <strain evidence="1">HR1</strain>
    </source>
</reference>
<dbReference type="Proteomes" id="UP000615446">
    <property type="component" value="Unassembled WGS sequence"/>
</dbReference>